<evidence type="ECO:0000259" key="10">
    <source>
        <dbReference type="Pfam" id="PF01261"/>
    </source>
</evidence>
<keyword evidence="7" id="KW-0862">Zinc</keyword>
<keyword evidence="8" id="KW-0234">DNA repair</keyword>
<dbReference type="SMART" id="SM00518">
    <property type="entry name" value="AP2Ec"/>
    <property type="match status" value="1"/>
</dbReference>
<feature type="compositionally biased region" description="Acidic residues" evidence="9">
    <location>
        <begin position="497"/>
        <end position="508"/>
    </location>
</feature>
<evidence type="ECO:0000256" key="9">
    <source>
        <dbReference type="SAM" id="MobiDB-lite"/>
    </source>
</evidence>
<feature type="domain" description="Xylose isomerase-like TIM barrel" evidence="10">
    <location>
        <begin position="183"/>
        <end position="405"/>
    </location>
</feature>
<gene>
    <name evidence="11" type="ORF">EYC84_003768</name>
</gene>
<feature type="compositionally biased region" description="Basic and acidic residues" evidence="9">
    <location>
        <begin position="435"/>
        <end position="471"/>
    </location>
</feature>
<evidence type="ECO:0000256" key="2">
    <source>
        <dbReference type="ARBA" id="ARBA00005340"/>
    </source>
</evidence>
<dbReference type="FunFam" id="3.20.20.150:FF:000001">
    <property type="entry name" value="Probable endonuclease 4"/>
    <property type="match status" value="1"/>
</dbReference>
<evidence type="ECO:0000256" key="5">
    <source>
        <dbReference type="ARBA" id="ARBA00022763"/>
    </source>
</evidence>
<dbReference type="GO" id="GO:0003677">
    <property type="term" value="F:DNA binding"/>
    <property type="evidence" value="ECO:0007669"/>
    <property type="project" value="InterPro"/>
</dbReference>
<dbReference type="VEuPathDB" id="FungiDB:MFRU_025g00790"/>
<dbReference type="GO" id="GO:0006284">
    <property type="term" value="P:base-excision repair"/>
    <property type="evidence" value="ECO:0007669"/>
    <property type="project" value="TreeGrafter"/>
</dbReference>
<dbReference type="InterPro" id="IPR018246">
    <property type="entry name" value="AP_endonuc_F2_Zn_BS"/>
</dbReference>
<feature type="compositionally biased region" description="Basic residues" evidence="9">
    <location>
        <begin position="37"/>
        <end position="49"/>
    </location>
</feature>
<dbReference type="PANTHER" id="PTHR21445">
    <property type="entry name" value="ENDONUCLEASE IV ENDODEOXYRIBONUCLEASE IV"/>
    <property type="match status" value="1"/>
</dbReference>
<dbReference type="PANTHER" id="PTHR21445:SF0">
    <property type="entry name" value="APURINIC-APYRIMIDINIC ENDONUCLEASE"/>
    <property type="match status" value="1"/>
</dbReference>
<dbReference type="GO" id="GO:0003906">
    <property type="term" value="F:DNA-(apurinic or apyrimidinic site) endonuclease activity"/>
    <property type="evidence" value="ECO:0007669"/>
    <property type="project" value="TreeGrafter"/>
</dbReference>
<dbReference type="SUPFAM" id="SSF51658">
    <property type="entry name" value="Xylose isomerase-like"/>
    <property type="match status" value="1"/>
</dbReference>
<keyword evidence="12" id="KW-1185">Reference proteome</keyword>
<dbReference type="GO" id="GO:0008081">
    <property type="term" value="F:phosphoric diester hydrolase activity"/>
    <property type="evidence" value="ECO:0007669"/>
    <property type="project" value="TreeGrafter"/>
</dbReference>
<dbReference type="InterPro" id="IPR036237">
    <property type="entry name" value="Xyl_isomerase-like_sf"/>
</dbReference>
<accession>A0A5M9JXA7</accession>
<dbReference type="PROSITE" id="PS00731">
    <property type="entry name" value="AP_NUCLEASE_F2_3"/>
    <property type="match status" value="1"/>
</dbReference>
<dbReference type="InterPro" id="IPR013022">
    <property type="entry name" value="Xyl_isomerase-like_TIM-brl"/>
</dbReference>
<comment type="similarity">
    <text evidence="2">Belongs to the AP endonuclease 2 family.</text>
</comment>
<dbReference type="Pfam" id="PF01261">
    <property type="entry name" value="AP_endonuc_2"/>
    <property type="match status" value="1"/>
</dbReference>
<protein>
    <recommendedName>
        <fullName evidence="3">Apurinic-apyrimidinic endonuclease 1</fullName>
    </recommendedName>
</protein>
<dbReference type="EMBL" id="VICG01000004">
    <property type="protein sequence ID" value="KAA8573277.1"/>
    <property type="molecule type" value="Genomic_DNA"/>
</dbReference>
<dbReference type="AlphaFoldDB" id="A0A5M9JXA7"/>
<evidence type="ECO:0000313" key="11">
    <source>
        <dbReference type="EMBL" id="KAA8573277.1"/>
    </source>
</evidence>
<evidence type="ECO:0000256" key="4">
    <source>
        <dbReference type="ARBA" id="ARBA00022723"/>
    </source>
</evidence>
<evidence type="ECO:0000313" key="12">
    <source>
        <dbReference type="Proteomes" id="UP000322873"/>
    </source>
</evidence>
<comment type="cofactor">
    <cofactor evidence="1">
        <name>Zn(2+)</name>
        <dbReference type="ChEBI" id="CHEBI:29105"/>
    </cofactor>
</comment>
<sequence>MGFGSSRFEDEADFDETKVKLSAWGEGDDDEDEKGTGKSKRKRGAKKRKGDANSAADIMKIVENILKTESADSASRKGGKDTKAESTEEGESIVSPDRVTKITKAASVKRKLKDEDEDEDKQDGETIDEKKAIKKRKTKEDKNAETMPLAGRTLVSTLKKAVHIGAHVSAAAGVQNSVNNSLRIGGNAFALFLKSQRKWVNPPLAADARDQFKTFCKDQNYDASKYVLPHCSYLVNLAQPDEVKAKQAYDCFLDDLKRCEELGINLYNFHPGSTGGNPRSEAIARIAAQLNKAHKATKSVVTLLENMAGAGNVIGCTWEDLRDIIALVDDKSRVGVCLDTCHTFAAGYDLRSPEAFKKTMDDFSKIVGLKYLKALHLNDSKSPLASNRDLHANIGTGFLGLRAFHNKDANGKNVEDPSMWATEIKLLEGLLERDPESKEFKEEEKRLQDLGADERQRVQVQVDKKKQEVLKKGQKTLDSMFKKGPAKKSKKEKKGSDDEDSEDGGCSH</sequence>
<dbReference type="CDD" id="cd00019">
    <property type="entry name" value="AP2Ec"/>
    <property type="match status" value="1"/>
</dbReference>
<keyword evidence="4" id="KW-0479">Metal-binding</keyword>
<name>A0A5M9JXA7_MONFR</name>
<comment type="caution">
    <text evidence="11">The sequence shown here is derived from an EMBL/GenBank/DDBJ whole genome shotgun (WGS) entry which is preliminary data.</text>
</comment>
<dbReference type="GO" id="GO:0005739">
    <property type="term" value="C:mitochondrion"/>
    <property type="evidence" value="ECO:0007669"/>
    <property type="project" value="TreeGrafter"/>
</dbReference>
<evidence type="ECO:0000256" key="1">
    <source>
        <dbReference type="ARBA" id="ARBA00001947"/>
    </source>
</evidence>
<dbReference type="Proteomes" id="UP000322873">
    <property type="component" value="Unassembled WGS sequence"/>
</dbReference>
<feature type="region of interest" description="Disordered" evidence="9">
    <location>
        <begin position="435"/>
        <end position="508"/>
    </location>
</feature>
<dbReference type="InterPro" id="IPR001719">
    <property type="entry name" value="AP_endonuc_2"/>
</dbReference>
<dbReference type="NCBIfam" id="TIGR00587">
    <property type="entry name" value="nfo"/>
    <property type="match status" value="1"/>
</dbReference>
<dbReference type="PROSITE" id="PS00730">
    <property type="entry name" value="AP_NUCLEASE_F2_2"/>
    <property type="match status" value="1"/>
</dbReference>
<evidence type="ECO:0000256" key="6">
    <source>
        <dbReference type="ARBA" id="ARBA00022801"/>
    </source>
</evidence>
<evidence type="ECO:0000256" key="7">
    <source>
        <dbReference type="ARBA" id="ARBA00022833"/>
    </source>
</evidence>
<dbReference type="Gene3D" id="3.20.20.150">
    <property type="entry name" value="Divalent-metal-dependent TIM barrel enzymes"/>
    <property type="match status" value="1"/>
</dbReference>
<reference evidence="11 12" key="1">
    <citation type="submission" date="2019-06" db="EMBL/GenBank/DDBJ databases">
        <title>Genome Sequence of the Brown Rot Fungal Pathogen Monilinia fructicola.</title>
        <authorList>
            <person name="De Miccolis Angelini R.M."/>
            <person name="Landi L."/>
            <person name="Abate D."/>
            <person name="Pollastro S."/>
            <person name="Romanazzi G."/>
            <person name="Faretra F."/>
        </authorList>
    </citation>
    <scope>NUCLEOTIDE SEQUENCE [LARGE SCALE GENOMIC DNA]</scope>
    <source>
        <strain evidence="11 12">Mfrc123</strain>
    </source>
</reference>
<feature type="compositionally biased region" description="Basic and acidic residues" evidence="9">
    <location>
        <begin position="74"/>
        <end position="86"/>
    </location>
</feature>
<evidence type="ECO:0000256" key="8">
    <source>
        <dbReference type="ARBA" id="ARBA00023204"/>
    </source>
</evidence>
<proteinExistence type="inferred from homology"/>
<feature type="region of interest" description="Disordered" evidence="9">
    <location>
        <begin position="1"/>
        <end position="100"/>
    </location>
</feature>
<dbReference type="HAMAP" id="MF_00152">
    <property type="entry name" value="Nfo"/>
    <property type="match status" value="1"/>
</dbReference>
<dbReference type="PROSITE" id="PS51432">
    <property type="entry name" value="AP_NUCLEASE_F2_4"/>
    <property type="match status" value="1"/>
</dbReference>
<dbReference type="GO" id="GO:0005634">
    <property type="term" value="C:nucleus"/>
    <property type="evidence" value="ECO:0007669"/>
    <property type="project" value="TreeGrafter"/>
</dbReference>
<evidence type="ECO:0000256" key="3">
    <source>
        <dbReference type="ARBA" id="ARBA00021759"/>
    </source>
</evidence>
<organism evidence="11 12">
    <name type="scientific">Monilinia fructicola</name>
    <name type="common">Brown rot fungus</name>
    <name type="synonym">Ciboria fructicola</name>
    <dbReference type="NCBI Taxonomy" id="38448"/>
    <lineage>
        <taxon>Eukaryota</taxon>
        <taxon>Fungi</taxon>
        <taxon>Dikarya</taxon>
        <taxon>Ascomycota</taxon>
        <taxon>Pezizomycotina</taxon>
        <taxon>Leotiomycetes</taxon>
        <taxon>Helotiales</taxon>
        <taxon>Sclerotiniaceae</taxon>
        <taxon>Monilinia</taxon>
    </lineage>
</organism>
<feature type="compositionally biased region" description="Basic residues" evidence="9">
    <location>
        <begin position="484"/>
        <end position="493"/>
    </location>
</feature>
<keyword evidence="5" id="KW-0227">DNA damage</keyword>
<dbReference type="GO" id="GO:0008270">
    <property type="term" value="F:zinc ion binding"/>
    <property type="evidence" value="ECO:0007669"/>
    <property type="project" value="InterPro"/>
</dbReference>
<keyword evidence="6" id="KW-0378">Hydrolase</keyword>